<evidence type="ECO:0000256" key="2">
    <source>
        <dbReference type="SAM" id="SignalP"/>
    </source>
</evidence>
<sequence>MHHHHASCSAFVEKVLLLLLVLLQCGITSSFGKFDCFVTVRHRSGTPPDEMVKYVKENSKVYGDIVNGNPIQQCPPIYIPADWKKGIFIGYNEFNGCFYFRCLDSKGNDLFVISGCFSSDCDPKFREFCTEVGGKPKCKDCSWQIERMGNSFPCNKELKELNKIPDNPNVEPQPVDETTNKEPTTTFDPPEIFVEFNGSVSESGTVTAASISAINTVVVPIIGAAIVRSMALS</sequence>
<dbReference type="Proteomes" id="UP001620626">
    <property type="component" value="Unassembled WGS sequence"/>
</dbReference>
<comment type="caution">
    <text evidence="3">The sequence shown here is derived from an EMBL/GenBank/DDBJ whole genome shotgun (WGS) entry which is preliminary data.</text>
</comment>
<feature type="region of interest" description="Disordered" evidence="1">
    <location>
        <begin position="163"/>
        <end position="187"/>
    </location>
</feature>
<evidence type="ECO:0000256" key="1">
    <source>
        <dbReference type="SAM" id="MobiDB-lite"/>
    </source>
</evidence>
<feature type="chain" id="PRO_5044781454" evidence="2">
    <location>
        <begin position="33"/>
        <end position="233"/>
    </location>
</feature>
<name>A0ABD2IXB5_9BILA</name>
<protein>
    <submittedName>
        <fullName evidence="3">Uncharacterized protein</fullName>
    </submittedName>
</protein>
<keyword evidence="4" id="KW-1185">Reference proteome</keyword>
<proteinExistence type="predicted"/>
<evidence type="ECO:0000313" key="3">
    <source>
        <dbReference type="EMBL" id="KAL3084574.1"/>
    </source>
</evidence>
<keyword evidence="2" id="KW-0732">Signal</keyword>
<accession>A0ABD2IXB5</accession>
<dbReference type="AlphaFoldDB" id="A0ABD2IXB5"/>
<reference evidence="3 4" key="1">
    <citation type="submission" date="2024-10" db="EMBL/GenBank/DDBJ databases">
        <authorList>
            <person name="Kim D."/>
        </authorList>
    </citation>
    <scope>NUCLEOTIDE SEQUENCE [LARGE SCALE GENOMIC DNA]</scope>
    <source>
        <strain evidence="3">BH-2024</strain>
    </source>
</reference>
<gene>
    <name evidence="3" type="ORF">niasHT_035648</name>
</gene>
<feature type="signal peptide" evidence="2">
    <location>
        <begin position="1"/>
        <end position="32"/>
    </location>
</feature>
<evidence type="ECO:0000313" key="4">
    <source>
        <dbReference type="Proteomes" id="UP001620626"/>
    </source>
</evidence>
<organism evidence="3 4">
    <name type="scientific">Heterodera trifolii</name>
    <dbReference type="NCBI Taxonomy" id="157864"/>
    <lineage>
        <taxon>Eukaryota</taxon>
        <taxon>Metazoa</taxon>
        <taxon>Ecdysozoa</taxon>
        <taxon>Nematoda</taxon>
        <taxon>Chromadorea</taxon>
        <taxon>Rhabditida</taxon>
        <taxon>Tylenchina</taxon>
        <taxon>Tylenchomorpha</taxon>
        <taxon>Tylenchoidea</taxon>
        <taxon>Heteroderidae</taxon>
        <taxon>Heteroderinae</taxon>
        <taxon>Heterodera</taxon>
    </lineage>
</organism>
<dbReference type="EMBL" id="JBICBT010001074">
    <property type="protein sequence ID" value="KAL3084574.1"/>
    <property type="molecule type" value="Genomic_DNA"/>
</dbReference>